<sequence length="430" mass="47744">MRQALCLTLLGLSSLAAAAPTVAAESLDARQAAWPFGPLSVSGRDIKNTKGETVVFAGTNWPGHGEVMIPEGLQYQSIATIVSKIRSIGMNAVRLTFAIQMVDEIYANNGADITVKKAFEAGLGQTNGTRVYQQFLAKNPQFNDQTTRLQVYDAVAAELARQKVYIDLDNHMSRGAWCCGLTDGNGWPGDRDFNEQNWYRGLRYMADHAKRWPAVVAMSMRNEFRSPDATPELARTKYNWQEWYRFSKIAAGEIHAGHPDVLVLLSGLNYDTYLTPLVQGTAFTPGTEVFNPARDFPGMTNKLVLELHNYENGATSCSGLQSSMQTKGYQAHHPEVSSTKHVMPVLMTEFGLAQDETEWKKVYATCIADLLTKERSGWFIWVVVGSYYSRQGTQDFDEAWGLLNHDWSDWRSPSYINGGLGPLIKATSSG</sequence>
<keyword evidence="5" id="KW-0732">Signal</keyword>
<comment type="similarity">
    <text evidence="1 4">Belongs to the glycosyl hydrolase 5 (cellulase A) family.</text>
</comment>
<protein>
    <submittedName>
        <fullName evidence="7">Glycoside hydrolase family 5 protein</fullName>
    </submittedName>
</protein>
<evidence type="ECO:0000256" key="5">
    <source>
        <dbReference type="SAM" id="SignalP"/>
    </source>
</evidence>
<keyword evidence="2 4" id="KW-0378">Hydrolase</keyword>
<dbReference type="GO" id="GO:0000272">
    <property type="term" value="P:polysaccharide catabolic process"/>
    <property type="evidence" value="ECO:0007669"/>
    <property type="project" value="InterPro"/>
</dbReference>
<dbReference type="InParanoid" id="A0A136IYA2"/>
<dbReference type="InterPro" id="IPR017853">
    <property type="entry name" value="GH"/>
</dbReference>
<dbReference type="OrthoDB" id="442731at2759"/>
<dbReference type="Gene3D" id="3.20.20.80">
    <property type="entry name" value="Glycosidases"/>
    <property type="match status" value="1"/>
</dbReference>
<evidence type="ECO:0000259" key="6">
    <source>
        <dbReference type="Pfam" id="PF00150"/>
    </source>
</evidence>
<dbReference type="STRING" id="196109.A0A136IYA2"/>
<dbReference type="InterPro" id="IPR001547">
    <property type="entry name" value="Glyco_hydro_5"/>
</dbReference>
<name>A0A136IYA2_9PEZI</name>
<dbReference type="AlphaFoldDB" id="A0A136IYA2"/>
<feature type="signal peptide" evidence="5">
    <location>
        <begin position="1"/>
        <end position="18"/>
    </location>
</feature>
<dbReference type="Pfam" id="PF00150">
    <property type="entry name" value="Cellulase"/>
    <property type="match status" value="1"/>
</dbReference>
<evidence type="ECO:0000256" key="4">
    <source>
        <dbReference type="RuleBase" id="RU361153"/>
    </source>
</evidence>
<keyword evidence="3 4" id="KW-0326">Glycosidase</keyword>
<reference evidence="8" key="1">
    <citation type="submission" date="2016-02" db="EMBL/GenBank/DDBJ databases">
        <title>Draft genome sequence of Microdochium bolleyi, a fungal endophyte of beachgrass.</title>
        <authorList>
            <consortium name="DOE Joint Genome Institute"/>
            <person name="David A.S."/>
            <person name="May G."/>
            <person name="Haridas S."/>
            <person name="Lim J."/>
            <person name="Wang M."/>
            <person name="Labutti K."/>
            <person name="Lipzen A."/>
            <person name="Barry K."/>
            <person name="Grigoriev I.V."/>
        </authorList>
    </citation>
    <scope>NUCLEOTIDE SEQUENCE [LARGE SCALE GENOMIC DNA]</scope>
    <source>
        <strain evidence="8">J235TASD1</strain>
    </source>
</reference>
<evidence type="ECO:0000313" key="8">
    <source>
        <dbReference type="Proteomes" id="UP000070501"/>
    </source>
</evidence>
<evidence type="ECO:0000256" key="2">
    <source>
        <dbReference type="ARBA" id="ARBA00022801"/>
    </source>
</evidence>
<dbReference type="PANTHER" id="PTHR31263">
    <property type="entry name" value="CELLULASE FAMILY PROTEIN (AFU_ORTHOLOGUE AFUA_5G14560)"/>
    <property type="match status" value="1"/>
</dbReference>
<dbReference type="SUPFAM" id="SSF51445">
    <property type="entry name" value="(Trans)glycosidases"/>
    <property type="match status" value="1"/>
</dbReference>
<gene>
    <name evidence="7" type="ORF">Micbo1qcDRAFT_184129</name>
</gene>
<keyword evidence="8" id="KW-1185">Reference proteome</keyword>
<dbReference type="PANTHER" id="PTHR31263:SF0">
    <property type="entry name" value="CELLULASE FAMILY PROTEIN (AFU_ORTHOLOGUE AFUA_5G14560)"/>
    <property type="match status" value="1"/>
</dbReference>
<accession>A0A136IYA2</accession>
<dbReference type="EMBL" id="KQ964253">
    <property type="protein sequence ID" value="KXJ89970.1"/>
    <property type="molecule type" value="Genomic_DNA"/>
</dbReference>
<dbReference type="Proteomes" id="UP000070501">
    <property type="component" value="Unassembled WGS sequence"/>
</dbReference>
<evidence type="ECO:0000256" key="1">
    <source>
        <dbReference type="ARBA" id="ARBA00005641"/>
    </source>
</evidence>
<feature type="domain" description="Glycoside hydrolase family 5" evidence="6">
    <location>
        <begin position="74"/>
        <end position="382"/>
    </location>
</feature>
<feature type="chain" id="PRO_5007293262" evidence="5">
    <location>
        <begin position="19"/>
        <end position="430"/>
    </location>
</feature>
<organism evidence="7 8">
    <name type="scientific">Microdochium bolleyi</name>
    <dbReference type="NCBI Taxonomy" id="196109"/>
    <lineage>
        <taxon>Eukaryota</taxon>
        <taxon>Fungi</taxon>
        <taxon>Dikarya</taxon>
        <taxon>Ascomycota</taxon>
        <taxon>Pezizomycotina</taxon>
        <taxon>Sordariomycetes</taxon>
        <taxon>Xylariomycetidae</taxon>
        <taxon>Xylariales</taxon>
        <taxon>Microdochiaceae</taxon>
        <taxon>Microdochium</taxon>
    </lineage>
</organism>
<dbReference type="GO" id="GO:0004553">
    <property type="term" value="F:hydrolase activity, hydrolyzing O-glycosyl compounds"/>
    <property type="evidence" value="ECO:0007669"/>
    <property type="project" value="InterPro"/>
</dbReference>
<evidence type="ECO:0000256" key="3">
    <source>
        <dbReference type="ARBA" id="ARBA00023295"/>
    </source>
</evidence>
<evidence type="ECO:0000313" key="7">
    <source>
        <dbReference type="EMBL" id="KXJ89970.1"/>
    </source>
</evidence>
<proteinExistence type="inferred from homology"/>